<dbReference type="GeneID" id="56032223"/>
<dbReference type="Proteomes" id="UP000509241">
    <property type="component" value="Chromosome"/>
</dbReference>
<organism evidence="2 3">
    <name type="scientific">Natrinema halophilum</name>
    <dbReference type="NCBI Taxonomy" id="1699371"/>
    <lineage>
        <taxon>Archaea</taxon>
        <taxon>Methanobacteriati</taxon>
        <taxon>Methanobacteriota</taxon>
        <taxon>Stenosarchaea group</taxon>
        <taxon>Halobacteria</taxon>
        <taxon>Halobacteriales</taxon>
        <taxon>Natrialbaceae</taxon>
        <taxon>Natrinema</taxon>
    </lineage>
</organism>
<evidence type="ECO:0000259" key="1">
    <source>
        <dbReference type="Pfam" id="PF18545"/>
    </source>
</evidence>
<sequence>MHRNSLHDLSITVVELVAQEEGVSPTDLKPPLQEKIDTEALNLVIKSISGDGYVQFHYYGYEIRADGNGEVEIVSVSGDKKKNV</sequence>
<dbReference type="AlphaFoldDB" id="A0A7D5KWR1"/>
<reference evidence="2 3" key="1">
    <citation type="submission" date="2020-07" db="EMBL/GenBank/DDBJ databases">
        <authorList>
            <person name="Cui H."/>
        </authorList>
    </citation>
    <scope>NUCLEOTIDE SEQUENCE [LARGE SCALE GENOMIC DNA]</scope>
    <source>
        <strain evidence="2 3">YPL8</strain>
    </source>
</reference>
<evidence type="ECO:0000313" key="3">
    <source>
        <dbReference type="Proteomes" id="UP000509241"/>
    </source>
</evidence>
<accession>A0A7D5KWR1</accession>
<dbReference type="Pfam" id="PF18545">
    <property type="entry name" value="HalOD1"/>
    <property type="match status" value="1"/>
</dbReference>
<keyword evidence="3" id="KW-1185">Reference proteome</keyword>
<protein>
    <recommendedName>
        <fullName evidence="1">Halobacterial output domain-containing protein</fullName>
    </recommendedName>
</protein>
<name>A0A7D5KWR1_9EURY</name>
<gene>
    <name evidence="2" type="ORF">HYG82_02990</name>
</gene>
<dbReference type="InterPro" id="IPR040624">
    <property type="entry name" value="HalOD1"/>
</dbReference>
<evidence type="ECO:0000313" key="2">
    <source>
        <dbReference type="EMBL" id="QLG47882.1"/>
    </source>
</evidence>
<dbReference type="EMBL" id="CP058601">
    <property type="protein sequence ID" value="QLG47882.1"/>
    <property type="molecule type" value="Genomic_DNA"/>
</dbReference>
<dbReference type="KEGG" id="haly:HYG82_02990"/>
<dbReference type="RefSeq" id="WP_179259624.1">
    <property type="nucleotide sequence ID" value="NZ_CP058601.1"/>
</dbReference>
<proteinExistence type="predicted"/>
<feature type="domain" description="Halobacterial output" evidence="1">
    <location>
        <begin position="8"/>
        <end position="73"/>
    </location>
</feature>
<dbReference type="OrthoDB" id="181456at2157"/>